<evidence type="ECO:0000313" key="2">
    <source>
        <dbReference type="Proteomes" id="UP000262714"/>
    </source>
</evidence>
<organism evidence="1 2">
    <name type="scientific">Bacillus phage v_B-Bak10</name>
    <dbReference type="NCBI Taxonomy" id="2094736"/>
    <lineage>
        <taxon>Viruses</taxon>
        <taxon>Duplodnaviria</taxon>
        <taxon>Heunggongvirae</taxon>
        <taxon>Uroviricota</taxon>
        <taxon>Caudoviricetes</taxon>
        <taxon>Sejongvirinae</taxon>
        <taxon>Basiliskvirus</taxon>
        <taxon>Basiliskvirus bak10</taxon>
    </lineage>
</organism>
<dbReference type="Proteomes" id="UP000262714">
    <property type="component" value="Segment"/>
</dbReference>
<reference evidence="1 2" key="1">
    <citation type="submission" date="2018-02" db="EMBL/GenBank/DDBJ databases">
        <title>Genomic characterization of three novel Basilisk-like phages infecting Bacillus anthracis.</title>
        <authorList>
            <person name="Farlow J."/>
            <person name="Bolkvadze D."/>
            <person name="Leshkasheli L."/>
            <person name="Kusradze I."/>
            <person name="Kotorashvili A."/>
            <person name="Kotaria N."/>
            <person name="Balarjishvili N."/>
            <person name="Kvachadze L."/>
            <person name="Nikolich M."/>
            <person name="Kutateladze M."/>
        </authorList>
    </citation>
    <scope>NUCLEOTIDE SEQUENCE [LARGE SCALE GENOMIC DNA]</scope>
</reference>
<name>A0A385IK22_9CAUD</name>
<gene>
    <name evidence="1" type="ORF">vBBBak10_042</name>
</gene>
<evidence type="ECO:0000313" key="1">
    <source>
        <dbReference type="EMBL" id="AXY83241.1"/>
    </source>
</evidence>
<proteinExistence type="predicted"/>
<dbReference type="EMBL" id="MG967618">
    <property type="protein sequence ID" value="AXY83241.1"/>
    <property type="molecule type" value="Genomic_DNA"/>
</dbReference>
<protein>
    <submittedName>
        <fullName evidence="1">Uncharacterized protein</fullName>
    </submittedName>
</protein>
<accession>A0A385IK22</accession>
<keyword evidence="2" id="KW-1185">Reference proteome</keyword>
<sequence length="167" mass="19554">MYAELNRQNRGVTMIKMSVDTKDLVKLAAQLREFTAAAENEAQGVIIELSDKTNRAFDNKMLSLVYDKYTPYKYKRTDHLRGKDGSKQENMQVDSSYAMYEFYIDENSRDRKGETWYNKAERVETGDLRGSAPERPFIEETQSELVKGLKEAERKYITKIKMLLNRR</sequence>